<name>A0ABR9X8W7_9RHOB</name>
<feature type="domain" description="Transglycosylase SLT" evidence="4">
    <location>
        <begin position="256"/>
        <end position="348"/>
    </location>
</feature>
<comment type="similarity">
    <text evidence="2">Belongs to the virb1 family.</text>
</comment>
<comment type="caution">
    <text evidence="5">The sequence shown here is derived from an EMBL/GenBank/DDBJ whole genome shotgun (WGS) entry which is preliminary data.</text>
</comment>
<feature type="region of interest" description="Disordered" evidence="3">
    <location>
        <begin position="74"/>
        <end position="109"/>
    </location>
</feature>
<dbReference type="Proteomes" id="UP000607796">
    <property type="component" value="Unassembled WGS sequence"/>
</dbReference>
<keyword evidence="6" id="KW-1185">Reference proteome</keyword>
<evidence type="ECO:0000256" key="3">
    <source>
        <dbReference type="SAM" id="MobiDB-lite"/>
    </source>
</evidence>
<protein>
    <submittedName>
        <fullName evidence="5">Lytic transglycosylase domain-containing protein</fullName>
    </submittedName>
</protein>
<evidence type="ECO:0000256" key="2">
    <source>
        <dbReference type="ARBA" id="ARBA00009387"/>
    </source>
</evidence>
<gene>
    <name evidence="5" type="ORF">IQ782_23825</name>
</gene>
<dbReference type="SUPFAM" id="SSF53955">
    <property type="entry name" value="Lysozyme-like"/>
    <property type="match status" value="1"/>
</dbReference>
<dbReference type="PANTHER" id="PTHR37423:SF2">
    <property type="entry name" value="MEMBRANE-BOUND LYTIC MUREIN TRANSGLYCOSYLASE C"/>
    <property type="match status" value="1"/>
</dbReference>
<organism evidence="5 6">
    <name type="scientific">Salipiger mangrovisoli</name>
    <dbReference type="NCBI Taxonomy" id="2865933"/>
    <lineage>
        <taxon>Bacteria</taxon>
        <taxon>Pseudomonadati</taxon>
        <taxon>Pseudomonadota</taxon>
        <taxon>Alphaproteobacteria</taxon>
        <taxon>Rhodobacterales</taxon>
        <taxon>Roseobacteraceae</taxon>
        <taxon>Salipiger</taxon>
    </lineage>
</organism>
<evidence type="ECO:0000313" key="5">
    <source>
        <dbReference type="EMBL" id="MBE9639887.1"/>
    </source>
</evidence>
<dbReference type="PANTHER" id="PTHR37423">
    <property type="entry name" value="SOLUBLE LYTIC MUREIN TRANSGLYCOSYLASE-RELATED"/>
    <property type="match status" value="1"/>
</dbReference>
<accession>A0ABR9X8W7</accession>
<dbReference type="CDD" id="cd00254">
    <property type="entry name" value="LT-like"/>
    <property type="match status" value="1"/>
</dbReference>
<reference evidence="5 6" key="1">
    <citation type="journal article" date="2021" name="Int. J. Syst. Evol. Microbiol.">
        <title>Salipiger mangrovisoli sp. nov., isolated from mangrove soil and the proposal for the reclassification of Paraphaeobacter pallidus as Salipiger pallidus comb. nov.</title>
        <authorList>
            <person name="Du J."/>
            <person name="Liu Y."/>
            <person name="Pei T."/>
            <person name="Deng M.R."/>
            <person name="Zhu H."/>
        </authorList>
    </citation>
    <scope>NUCLEOTIDE SEQUENCE [LARGE SCALE GENOMIC DNA]</scope>
    <source>
        <strain evidence="5 6">6D45A</strain>
    </source>
</reference>
<evidence type="ECO:0000256" key="1">
    <source>
        <dbReference type="ARBA" id="ARBA00007734"/>
    </source>
</evidence>
<dbReference type="Pfam" id="PF01464">
    <property type="entry name" value="SLT"/>
    <property type="match status" value="1"/>
</dbReference>
<dbReference type="InterPro" id="IPR023346">
    <property type="entry name" value="Lysozyme-like_dom_sf"/>
</dbReference>
<evidence type="ECO:0000259" key="4">
    <source>
        <dbReference type="Pfam" id="PF01464"/>
    </source>
</evidence>
<sequence>MRRDFGAIGLFLQSGKESITFRQVADFRCKNQESSAHSGKTSPGCALRVTNLCAFREQSWLTLQSVRDSLAGADPPVLLPGQGQAGTASEASRTQSRAPRQAQDADEAAVTADVIRPGFFRTATLAVALAAAPLAGGVRAETPPPFPEFSAKRVTPPKPGTAKRITVQIVPPPPKPVPLPQESLPDAPSVPGRSEGTGSYGWFWQAVSPELAASGPGRLEPALLRLDRPPQGGGVRAPRLQQLQDIAARYGIELLKATVGTRVSPALALAVMAVESSGRSDAVSRAGAQGLMQLMPATAARFGVANALDPAQNIRGGVAFLDFLMERFDGDPILVLAGYNAGENSIPQHQGVPPYAETRDYVPKVLAAFSVAKGLCLTPPQLISDGCVFRVAAR</sequence>
<proteinExistence type="inferred from homology"/>
<feature type="compositionally biased region" description="Polar residues" evidence="3">
    <location>
        <begin position="85"/>
        <end position="98"/>
    </location>
</feature>
<feature type="compositionally biased region" description="Pro residues" evidence="3">
    <location>
        <begin position="170"/>
        <end position="179"/>
    </location>
</feature>
<dbReference type="InterPro" id="IPR008258">
    <property type="entry name" value="Transglycosylase_SLT_dom_1"/>
</dbReference>
<evidence type="ECO:0000313" key="6">
    <source>
        <dbReference type="Proteomes" id="UP000607796"/>
    </source>
</evidence>
<dbReference type="Gene3D" id="1.10.530.10">
    <property type="match status" value="1"/>
</dbReference>
<comment type="similarity">
    <text evidence="1">Belongs to the transglycosylase Slt family.</text>
</comment>
<dbReference type="EMBL" id="JADFFK010000023">
    <property type="protein sequence ID" value="MBE9639887.1"/>
    <property type="molecule type" value="Genomic_DNA"/>
</dbReference>
<feature type="region of interest" description="Disordered" evidence="3">
    <location>
        <begin position="168"/>
        <end position="195"/>
    </location>
</feature>